<keyword evidence="3" id="KW-0645">Protease</keyword>
<dbReference type="Proteomes" id="UP000189761">
    <property type="component" value="Unassembled WGS sequence"/>
</dbReference>
<comment type="caution">
    <text evidence="3">The sequence shown here is derived from an EMBL/GenBank/DDBJ whole genome shotgun (WGS) entry which is preliminary data.</text>
</comment>
<dbReference type="InterPro" id="IPR003675">
    <property type="entry name" value="Rce1/LyrA-like_dom"/>
</dbReference>
<sequence length="203" mass="23501">MKQSATDIRLIIGILLAHILLFLTFNDRSIFWYIYTATSLLLISYSIVSDKSHDEQSNGKYLFLGILSGVVLYLVFWIGDWLFSLLSSYLDKQIGKTYKLLSPKYIWHYFVLVFVLAPGEEIFWRGFVQKRLMYHIQGWLPVLITAILNASIFIYSENIILIIAALVGGLFWGSLYLWRKNIPLLVVSHVIFDLLLIIVLPLH</sequence>
<feature type="domain" description="CAAX prenyl protease 2/Lysostaphin resistance protein A-like" evidence="2">
    <location>
        <begin position="104"/>
        <end position="194"/>
    </location>
</feature>
<accession>A0A8E2I7H9</accession>
<dbReference type="GO" id="GO:0006508">
    <property type="term" value="P:proteolysis"/>
    <property type="evidence" value="ECO:0007669"/>
    <property type="project" value="UniProtKB-KW"/>
</dbReference>
<feature type="transmembrane region" description="Helical" evidence="1">
    <location>
        <begin position="30"/>
        <end position="49"/>
    </location>
</feature>
<keyword evidence="1" id="KW-0472">Membrane</keyword>
<evidence type="ECO:0000256" key="1">
    <source>
        <dbReference type="SAM" id="Phobius"/>
    </source>
</evidence>
<protein>
    <submittedName>
        <fullName evidence="3">CAAX protease family protein</fullName>
    </submittedName>
</protein>
<dbReference type="RefSeq" id="WP_058002442.1">
    <property type="nucleotide sequence ID" value="NZ_CP065424.1"/>
</dbReference>
<feature type="transmembrane region" description="Helical" evidence="1">
    <location>
        <begin position="61"/>
        <end position="86"/>
    </location>
</feature>
<evidence type="ECO:0000259" key="2">
    <source>
        <dbReference type="Pfam" id="PF02517"/>
    </source>
</evidence>
<keyword evidence="1" id="KW-1133">Transmembrane helix</keyword>
<name>A0A8E2I7H9_9BACI</name>
<feature type="transmembrane region" description="Helical" evidence="1">
    <location>
        <begin position="7"/>
        <end position="24"/>
    </location>
</feature>
<keyword evidence="4" id="KW-1185">Reference proteome</keyword>
<dbReference type="GO" id="GO:0004175">
    <property type="term" value="F:endopeptidase activity"/>
    <property type="evidence" value="ECO:0007669"/>
    <property type="project" value="UniProtKB-ARBA"/>
</dbReference>
<gene>
    <name evidence="3" type="ORF">BWZ43_25235</name>
</gene>
<keyword evidence="3" id="KW-0378">Hydrolase</keyword>
<organism evidence="3 4">
    <name type="scientific">Heyndrickxia oleronia</name>
    <dbReference type="NCBI Taxonomy" id="38875"/>
    <lineage>
        <taxon>Bacteria</taxon>
        <taxon>Bacillati</taxon>
        <taxon>Bacillota</taxon>
        <taxon>Bacilli</taxon>
        <taxon>Bacillales</taxon>
        <taxon>Bacillaceae</taxon>
        <taxon>Heyndrickxia</taxon>
    </lineage>
</organism>
<evidence type="ECO:0000313" key="3">
    <source>
        <dbReference type="EMBL" id="OOP64832.1"/>
    </source>
</evidence>
<feature type="transmembrane region" description="Helical" evidence="1">
    <location>
        <begin position="106"/>
        <end position="124"/>
    </location>
</feature>
<feature type="transmembrane region" description="Helical" evidence="1">
    <location>
        <begin position="136"/>
        <end position="153"/>
    </location>
</feature>
<keyword evidence="1" id="KW-0812">Transmembrane</keyword>
<dbReference type="GO" id="GO:0080120">
    <property type="term" value="P:CAAX-box protein maturation"/>
    <property type="evidence" value="ECO:0007669"/>
    <property type="project" value="UniProtKB-ARBA"/>
</dbReference>
<dbReference type="EMBL" id="MTLA01000514">
    <property type="protein sequence ID" value="OOP64832.1"/>
    <property type="molecule type" value="Genomic_DNA"/>
</dbReference>
<evidence type="ECO:0000313" key="4">
    <source>
        <dbReference type="Proteomes" id="UP000189761"/>
    </source>
</evidence>
<proteinExistence type="predicted"/>
<dbReference type="Pfam" id="PF02517">
    <property type="entry name" value="Rce1-like"/>
    <property type="match status" value="1"/>
</dbReference>
<feature type="transmembrane region" description="Helical" evidence="1">
    <location>
        <begin position="184"/>
        <end position="202"/>
    </location>
</feature>
<dbReference type="AlphaFoldDB" id="A0A8E2I7H9"/>
<reference evidence="3 4" key="1">
    <citation type="submission" date="2017-01" db="EMBL/GenBank/DDBJ databases">
        <title>Draft genome sequence of Bacillus oleronius.</title>
        <authorList>
            <person name="Allam M."/>
        </authorList>
    </citation>
    <scope>NUCLEOTIDE SEQUENCE [LARGE SCALE GENOMIC DNA]</scope>
    <source>
        <strain evidence="3 4">DSM 9356</strain>
    </source>
</reference>
<feature type="transmembrane region" description="Helical" evidence="1">
    <location>
        <begin position="159"/>
        <end position="177"/>
    </location>
</feature>